<name>A0A6B3RPU3_9RHOB</name>
<keyword evidence="1" id="KW-0472">Membrane</keyword>
<evidence type="ECO:0000313" key="3">
    <source>
        <dbReference type="Proteomes" id="UP000481421"/>
    </source>
</evidence>
<dbReference type="GO" id="GO:0005886">
    <property type="term" value="C:plasma membrane"/>
    <property type="evidence" value="ECO:0007669"/>
    <property type="project" value="TreeGrafter"/>
</dbReference>
<feature type="transmembrane region" description="Helical" evidence="1">
    <location>
        <begin position="226"/>
        <end position="250"/>
    </location>
</feature>
<dbReference type="EMBL" id="JAAIKE010000001">
    <property type="protein sequence ID" value="NEX45072.1"/>
    <property type="molecule type" value="Genomic_DNA"/>
</dbReference>
<dbReference type="PANTHER" id="PTHR30503:SF3">
    <property type="entry name" value="INNER MEMBRANE PROTEIN YEDI"/>
    <property type="match status" value="1"/>
</dbReference>
<feature type="transmembrane region" description="Helical" evidence="1">
    <location>
        <begin position="291"/>
        <end position="315"/>
    </location>
</feature>
<dbReference type="InterPro" id="IPR008526">
    <property type="entry name" value="YedI"/>
</dbReference>
<organism evidence="2 3">
    <name type="scientific">Pseudotabrizicola algicola</name>
    <dbReference type="NCBI Taxonomy" id="2709381"/>
    <lineage>
        <taxon>Bacteria</taxon>
        <taxon>Pseudomonadati</taxon>
        <taxon>Pseudomonadota</taxon>
        <taxon>Alphaproteobacteria</taxon>
        <taxon>Rhodobacterales</taxon>
        <taxon>Paracoccaceae</taxon>
        <taxon>Pseudotabrizicola</taxon>
    </lineage>
</organism>
<accession>A0A6B3RPU3</accession>
<dbReference type="Proteomes" id="UP000481421">
    <property type="component" value="Unassembled WGS sequence"/>
</dbReference>
<dbReference type="Pfam" id="PF05661">
    <property type="entry name" value="DUF808"/>
    <property type="match status" value="1"/>
</dbReference>
<evidence type="ECO:0000313" key="2">
    <source>
        <dbReference type="EMBL" id="NEX45072.1"/>
    </source>
</evidence>
<dbReference type="RefSeq" id="WP_164609095.1">
    <property type="nucleotide sequence ID" value="NZ_JAAIKE010000001.1"/>
</dbReference>
<dbReference type="PANTHER" id="PTHR30503">
    <property type="entry name" value="INNER MEMBRANE PROTEIN YEDI"/>
    <property type="match status" value="1"/>
</dbReference>
<reference evidence="2 3" key="1">
    <citation type="submission" date="2020-02" db="EMBL/GenBank/DDBJ databases">
        <title>Rhodobacter algicola sp. nov., isolated from microalga culture.</title>
        <authorList>
            <person name="Park C.-Y."/>
        </authorList>
    </citation>
    <scope>NUCLEOTIDE SEQUENCE [LARGE SCALE GENOMIC DNA]</scope>
    <source>
        <strain evidence="2 3">ETT8</strain>
    </source>
</reference>
<dbReference type="PIRSF" id="PIRSF016660">
    <property type="entry name" value="YedI"/>
    <property type="match status" value="1"/>
</dbReference>
<gene>
    <name evidence="2" type="ORF">G3572_02570</name>
</gene>
<sequence>MSGLLALLDDVAAIAKVAAASVDDIAAAAAKAGAKAAGVVIDDAAVTPKYVTGFSADRELPIIWRIALGSIRNKLLILLPGLLVLQAFLPQAITPLLMLGGAYLCFEGAEKVFHALFPHGDGVVVADLSPGDPAHLEEEKIAGAIKTDFILSAEIMTIALAAIPQGTLWMEAVTLVVVGIVITVAVYGVVALIVKMDDVGLHMASTGRSGAGRSIGRALVAFMPRLLAVLSFVGTLAMLWVGGSIVIHGLEELGLGWLGHHIHDVAALLGQAAAPVAGAVEWLAKAVMDGIFGLVLGLLLIPVATRVISPLLALVGSGQPRH</sequence>
<protein>
    <submittedName>
        <fullName evidence="2">DUF808 domain-containing protein</fullName>
    </submittedName>
</protein>
<dbReference type="AlphaFoldDB" id="A0A6B3RPU3"/>
<keyword evidence="3" id="KW-1185">Reference proteome</keyword>
<proteinExistence type="predicted"/>
<evidence type="ECO:0000256" key="1">
    <source>
        <dbReference type="SAM" id="Phobius"/>
    </source>
</evidence>
<keyword evidence="1" id="KW-0812">Transmembrane</keyword>
<comment type="caution">
    <text evidence="2">The sequence shown here is derived from an EMBL/GenBank/DDBJ whole genome shotgun (WGS) entry which is preliminary data.</text>
</comment>
<feature type="transmembrane region" description="Helical" evidence="1">
    <location>
        <begin position="172"/>
        <end position="194"/>
    </location>
</feature>
<keyword evidence="1" id="KW-1133">Transmembrane helix</keyword>